<evidence type="ECO:0000313" key="2">
    <source>
        <dbReference type="Proteomes" id="UP000887565"/>
    </source>
</evidence>
<dbReference type="AlphaFoldDB" id="A0A915IC07"/>
<keyword evidence="2" id="KW-1185">Reference proteome</keyword>
<organism evidence="2 3">
    <name type="scientific">Romanomermis culicivorax</name>
    <name type="common">Nematode worm</name>
    <dbReference type="NCBI Taxonomy" id="13658"/>
    <lineage>
        <taxon>Eukaryota</taxon>
        <taxon>Metazoa</taxon>
        <taxon>Ecdysozoa</taxon>
        <taxon>Nematoda</taxon>
        <taxon>Enoplea</taxon>
        <taxon>Dorylaimia</taxon>
        <taxon>Mermithida</taxon>
        <taxon>Mermithoidea</taxon>
        <taxon>Mermithidae</taxon>
        <taxon>Romanomermis</taxon>
    </lineage>
</organism>
<dbReference type="Proteomes" id="UP000887565">
    <property type="component" value="Unplaced"/>
</dbReference>
<accession>A0A915IC07</accession>
<proteinExistence type="predicted"/>
<sequence>MQIDKLDHQRRIHLHRNGAPQKDQKVIISSSSIILLEVQLCAGLFFNTLVRKGNNGKGAKMAPRHTRKSTQRKSNFNENSDCEALLTGSQFIKISMMLKIDCTRE</sequence>
<evidence type="ECO:0000313" key="3">
    <source>
        <dbReference type="WBParaSite" id="nRc.2.0.1.t11318-RA"/>
    </source>
</evidence>
<protein>
    <submittedName>
        <fullName evidence="3">Uncharacterized protein</fullName>
    </submittedName>
</protein>
<dbReference type="WBParaSite" id="nRc.2.0.1.t11318-RA">
    <property type="protein sequence ID" value="nRc.2.0.1.t11318-RA"/>
    <property type="gene ID" value="nRc.2.0.1.g11318"/>
</dbReference>
<name>A0A915IC07_ROMCU</name>
<feature type="compositionally biased region" description="Basic residues" evidence="1">
    <location>
        <begin position="62"/>
        <end position="71"/>
    </location>
</feature>
<feature type="region of interest" description="Disordered" evidence="1">
    <location>
        <begin position="55"/>
        <end position="76"/>
    </location>
</feature>
<reference evidence="3" key="1">
    <citation type="submission" date="2022-11" db="UniProtKB">
        <authorList>
            <consortium name="WormBaseParasite"/>
        </authorList>
    </citation>
    <scope>IDENTIFICATION</scope>
</reference>
<evidence type="ECO:0000256" key="1">
    <source>
        <dbReference type="SAM" id="MobiDB-lite"/>
    </source>
</evidence>